<feature type="compositionally biased region" description="Polar residues" evidence="1">
    <location>
        <begin position="50"/>
        <end position="62"/>
    </location>
</feature>
<feature type="region of interest" description="Disordered" evidence="1">
    <location>
        <begin position="397"/>
        <end position="432"/>
    </location>
</feature>
<accession>A0A4U6XDY2</accession>
<evidence type="ECO:0000313" key="2">
    <source>
        <dbReference type="EMBL" id="TKW53439.1"/>
    </source>
</evidence>
<protein>
    <recommendedName>
        <fullName evidence="4">Integral membrane protein</fullName>
    </recommendedName>
</protein>
<proteinExistence type="predicted"/>
<evidence type="ECO:0000256" key="1">
    <source>
        <dbReference type="SAM" id="MobiDB-lite"/>
    </source>
</evidence>
<name>A0A4U6XDY2_9PEZI</name>
<gene>
    <name evidence="2" type="ORF">CTA1_6771</name>
</gene>
<dbReference type="Proteomes" id="UP000310108">
    <property type="component" value="Unassembled WGS sequence"/>
</dbReference>
<feature type="region of interest" description="Disordered" evidence="1">
    <location>
        <begin position="16"/>
        <end position="63"/>
    </location>
</feature>
<dbReference type="AlphaFoldDB" id="A0A4U6XDY2"/>
<reference evidence="2 3" key="1">
    <citation type="journal article" date="2019" name="PLoS ONE">
        <title>Comparative genome analysis indicates high evolutionary potential of pathogenicity genes in Colletotrichum tanaceti.</title>
        <authorList>
            <person name="Lelwala R.V."/>
            <person name="Korhonen P.K."/>
            <person name="Young N.D."/>
            <person name="Scott J.B."/>
            <person name="Ades P.A."/>
            <person name="Gasser R.B."/>
            <person name="Taylor P.W.J."/>
        </authorList>
    </citation>
    <scope>NUCLEOTIDE SEQUENCE [LARGE SCALE GENOMIC DNA]</scope>
    <source>
        <strain evidence="2">BRIP57314</strain>
    </source>
</reference>
<keyword evidence="3" id="KW-1185">Reference proteome</keyword>
<evidence type="ECO:0008006" key="4">
    <source>
        <dbReference type="Google" id="ProtNLM"/>
    </source>
</evidence>
<dbReference type="STRING" id="1306861.A0A4U6XDY2"/>
<organism evidence="2 3">
    <name type="scientific">Colletotrichum tanaceti</name>
    <dbReference type="NCBI Taxonomy" id="1306861"/>
    <lineage>
        <taxon>Eukaryota</taxon>
        <taxon>Fungi</taxon>
        <taxon>Dikarya</taxon>
        <taxon>Ascomycota</taxon>
        <taxon>Pezizomycotina</taxon>
        <taxon>Sordariomycetes</taxon>
        <taxon>Hypocreomycetidae</taxon>
        <taxon>Glomerellales</taxon>
        <taxon>Glomerellaceae</taxon>
        <taxon>Colletotrichum</taxon>
        <taxon>Colletotrichum destructivum species complex</taxon>
    </lineage>
</organism>
<feature type="compositionally biased region" description="Basic residues" evidence="1">
    <location>
        <begin position="35"/>
        <end position="46"/>
    </location>
</feature>
<sequence>MLLGASANQVRACFPPGMYKKEPNPPSSVQTEINHHHHHHHHHHQQTTHPNTTRNMSQTTDPETVEVMPEIRTEHQAIASSRKVTVRLDGTSIGVSHGGRKDALSIQLNRTIRVPDNRDTNSLPPSMGAFPLFKVRDYAHNMPASMAAKGGVFFPMYQREAMWINFSAAVPFAIKIYVGGVNAVSGFPMTENDQTREKRLRMLDGDKQIQDYMVVPEQRWLDGVVSEDGKIRQFVAQPKGSGFSVEFQVTGDEKVGGIQVELIPMKKKLPAGFDVRYENRESKVVTRTFDLAERGLTPESTWGDVKERIRDEFDVPVNEQVLNHHGGRATLGRHAIDFSDGTKLGDTYFPSDFSTLGVRHGQSWQPGRAIGGGGFGGAGPMMMMCAAAAPMDEEGMAYESVPQEPTKSAESSKKAKSASSRSPRAAPPPKVKEMGLAAGGLINQTIEADQHPADAWDAEASVMMNLQILDVESFCAVTGRPAPDTPVDAQSYADSGYPFFEIWGEEKSGIAGDFSEVKSVAQIEAERAEAEGKDVKEEESVPVRVVQLGHFRSTFRPVDVLRKELEGLTLGR</sequence>
<comment type="caution">
    <text evidence="2">The sequence shown here is derived from an EMBL/GenBank/DDBJ whole genome shotgun (WGS) entry which is preliminary data.</text>
</comment>
<dbReference type="EMBL" id="PJEX01000185">
    <property type="protein sequence ID" value="TKW53439.1"/>
    <property type="molecule type" value="Genomic_DNA"/>
</dbReference>
<dbReference type="OrthoDB" id="428577at2759"/>
<evidence type="ECO:0000313" key="3">
    <source>
        <dbReference type="Proteomes" id="UP000310108"/>
    </source>
</evidence>